<dbReference type="EMBL" id="JABZGF010000332">
    <property type="protein sequence ID" value="MBF0967146.1"/>
    <property type="molecule type" value="Genomic_DNA"/>
</dbReference>
<reference evidence="1" key="1">
    <citation type="submission" date="2020-04" db="EMBL/GenBank/DDBJ databases">
        <title>Deep metagenomics examines the oral microbiome during advanced dental caries in children, revealing novel taxa and co-occurrences with host molecules.</title>
        <authorList>
            <person name="Baker J.L."/>
            <person name="Morton J.T."/>
            <person name="Dinis M."/>
            <person name="Alvarez R."/>
            <person name="Tran N.C."/>
            <person name="Knight R."/>
            <person name="Edlund A."/>
        </authorList>
    </citation>
    <scope>NUCLEOTIDE SEQUENCE</scope>
    <source>
        <strain evidence="1">JCVI_30_bin.13</strain>
    </source>
</reference>
<name>A0A929RR51_9ACTO</name>
<accession>A0A929RR51</accession>
<evidence type="ECO:0000313" key="2">
    <source>
        <dbReference type="Proteomes" id="UP000759246"/>
    </source>
</evidence>
<dbReference type="AlphaFoldDB" id="A0A929RR51"/>
<protein>
    <submittedName>
        <fullName evidence="1">Uncharacterized protein</fullName>
    </submittedName>
</protein>
<proteinExistence type="predicted"/>
<sequence length="155" mass="16596">MMDMLPDGWALIDPGEARSGSPLADISATPGIQRVGVAVQGSDDWHDTVVLTSTDVPDDMTDRQWLSAAVDESSRTLPGSYVVDVTPWSMDADTAIVATLVSIVDGRSLTTFQWTWVAGEPRRVSYCLTGTCRTEDCGLALDTFVDILGTIGEGQ</sequence>
<dbReference type="Proteomes" id="UP000759246">
    <property type="component" value="Unassembled WGS sequence"/>
</dbReference>
<dbReference type="OrthoDB" id="3253092at2"/>
<dbReference type="Gene3D" id="3.40.1000.10">
    <property type="entry name" value="Mog1/PsbP, alpha/beta/alpha sandwich"/>
    <property type="match status" value="1"/>
</dbReference>
<dbReference type="RefSeq" id="WP_073983268.1">
    <property type="nucleotide sequence ID" value="NZ_CAJZKY010000001.1"/>
</dbReference>
<evidence type="ECO:0000313" key="1">
    <source>
        <dbReference type="EMBL" id="MBF0967146.1"/>
    </source>
</evidence>
<comment type="caution">
    <text evidence="1">The sequence shown here is derived from an EMBL/GenBank/DDBJ whole genome shotgun (WGS) entry which is preliminary data.</text>
</comment>
<organism evidence="1 2">
    <name type="scientific">Actinomyces bouchesdurhonensis</name>
    <dbReference type="NCBI Taxonomy" id="1852361"/>
    <lineage>
        <taxon>Bacteria</taxon>
        <taxon>Bacillati</taxon>
        <taxon>Actinomycetota</taxon>
        <taxon>Actinomycetes</taxon>
        <taxon>Actinomycetales</taxon>
        <taxon>Actinomycetaceae</taxon>
        <taxon>Actinomyces</taxon>
    </lineage>
</organism>
<gene>
    <name evidence="1" type="ORF">HXK09_08370</name>
</gene>